<protein>
    <recommendedName>
        <fullName evidence="3">SRPBCC family protein</fullName>
    </recommendedName>
</protein>
<dbReference type="Proteomes" id="UP000809273">
    <property type="component" value="Unassembled WGS sequence"/>
</dbReference>
<evidence type="ECO:0000313" key="1">
    <source>
        <dbReference type="EMBL" id="MBN1574702.1"/>
    </source>
</evidence>
<dbReference type="SUPFAM" id="SSF55961">
    <property type="entry name" value="Bet v1-like"/>
    <property type="match status" value="1"/>
</dbReference>
<reference evidence="1" key="1">
    <citation type="journal article" date="2021" name="Environ. Microbiol.">
        <title>Genomic characterization of three novel Desulfobacterota classes expand the metabolic and phylogenetic diversity of the phylum.</title>
        <authorList>
            <person name="Murphy C.L."/>
            <person name="Biggerstaff J."/>
            <person name="Eichhorn A."/>
            <person name="Ewing E."/>
            <person name="Shahan R."/>
            <person name="Soriano D."/>
            <person name="Stewart S."/>
            <person name="VanMol K."/>
            <person name="Walker R."/>
            <person name="Walters P."/>
            <person name="Elshahed M.S."/>
            <person name="Youssef N.H."/>
        </authorList>
    </citation>
    <scope>NUCLEOTIDE SEQUENCE</scope>
    <source>
        <strain evidence="1">Zod_Metabat.24</strain>
    </source>
</reference>
<dbReference type="EMBL" id="JAFGIX010000086">
    <property type="protein sequence ID" value="MBN1574702.1"/>
    <property type="molecule type" value="Genomic_DNA"/>
</dbReference>
<dbReference type="Gene3D" id="3.30.530.20">
    <property type="match status" value="1"/>
</dbReference>
<evidence type="ECO:0000313" key="2">
    <source>
        <dbReference type="Proteomes" id="UP000809273"/>
    </source>
</evidence>
<dbReference type="InterPro" id="IPR023393">
    <property type="entry name" value="START-like_dom_sf"/>
</dbReference>
<proteinExistence type="predicted"/>
<dbReference type="AlphaFoldDB" id="A0A9D8KHV1"/>
<reference evidence="1" key="2">
    <citation type="submission" date="2021-01" db="EMBL/GenBank/DDBJ databases">
        <authorList>
            <person name="Hahn C.R."/>
            <person name="Youssef N.H."/>
            <person name="Elshahed M."/>
        </authorList>
    </citation>
    <scope>NUCLEOTIDE SEQUENCE</scope>
    <source>
        <strain evidence="1">Zod_Metabat.24</strain>
    </source>
</reference>
<name>A0A9D8KHV1_9DELT</name>
<evidence type="ECO:0008006" key="3">
    <source>
        <dbReference type="Google" id="ProtNLM"/>
    </source>
</evidence>
<gene>
    <name evidence="1" type="ORF">JW984_16005</name>
</gene>
<accession>A0A9D8KHV1</accession>
<organism evidence="1 2">
    <name type="scientific">Candidatus Zymogenus saltonus</name>
    <dbReference type="NCBI Taxonomy" id="2844893"/>
    <lineage>
        <taxon>Bacteria</taxon>
        <taxon>Deltaproteobacteria</taxon>
        <taxon>Candidatus Zymogenia</taxon>
        <taxon>Candidatus Zymogeniales</taxon>
        <taxon>Candidatus Zymogenaceae</taxon>
        <taxon>Candidatus Zymogenus</taxon>
    </lineage>
</organism>
<sequence length="155" mass="18164">MIIMETKVYVAGLSGREVTDFMLNPSDENYRRWWNGTHLEFHLLKSRPGHVGDVVYMDEFIGRHRVKMKGVVVEAVPGELIVWQFKKMIKLPGRLFLKLKDDKEGVRITHTITIGFGGIGKILDPIFRLFFHKDFEEAMEEHARIEFNKLREVLH</sequence>
<comment type="caution">
    <text evidence="1">The sequence shown here is derived from an EMBL/GenBank/DDBJ whole genome shotgun (WGS) entry which is preliminary data.</text>
</comment>